<dbReference type="Proteomes" id="UP000258102">
    <property type="component" value="Chromosome 2"/>
</dbReference>
<name>A0AAD0RTU6_PSEO7</name>
<protein>
    <submittedName>
        <fullName evidence="2">HDOD domain-containing protein</fullName>
    </submittedName>
</protein>
<gene>
    <name evidence="2" type="ORF">D0511_22020</name>
</gene>
<dbReference type="SUPFAM" id="SSF109604">
    <property type="entry name" value="HD-domain/PDEase-like"/>
    <property type="match status" value="1"/>
</dbReference>
<feature type="domain" description="HDOD" evidence="1">
    <location>
        <begin position="18"/>
        <end position="213"/>
    </location>
</feature>
<evidence type="ECO:0000313" key="2">
    <source>
        <dbReference type="EMBL" id="AXR04568.1"/>
    </source>
</evidence>
<dbReference type="PANTHER" id="PTHR33525:SF6">
    <property type="entry name" value="HDOD DOMAIN-CONTAINING PROTEIN"/>
    <property type="match status" value="1"/>
</dbReference>
<organism evidence="2 3">
    <name type="scientific">Pseudoalteromonas piscicida</name>
    <dbReference type="NCBI Taxonomy" id="43662"/>
    <lineage>
        <taxon>Bacteria</taxon>
        <taxon>Pseudomonadati</taxon>
        <taxon>Pseudomonadota</taxon>
        <taxon>Gammaproteobacteria</taxon>
        <taxon>Alteromonadales</taxon>
        <taxon>Pseudoalteromonadaceae</taxon>
        <taxon>Pseudoalteromonas</taxon>
    </lineage>
</organism>
<dbReference type="PANTHER" id="PTHR33525">
    <property type="match status" value="1"/>
</dbReference>
<dbReference type="Gene3D" id="1.10.3210.10">
    <property type="entry name" value="Hypothetical protein af1432"/>
    <property type="match status" value="1"/>
</dbReference>
<sequence length="287" mass="32171">MIDLDDKVLADVKHGFNLPPKPALISELQAALAASDPDLNDVATIIAHDVSTSAAVLKIINSPLYGLARTVTDVKQAVVFLGLDSISKLVTGFLLKQTFDQRKCCISLERFWDNASDIADSIMVIGNKLKSRVPIENLHLLGLFHDAGIAAMAVKYPDYIETLIAANKDYDKLLVEHEEEKYETNHAIIGYFLAASWNLPQSICQMILCHHDPEFLGNCKDEEQRLAFAALKMAENFVHINKRFVAAPDWHLMKADVLRVLNLDEDDYQDIKEDLDEYFLEQDEATG</sequence>
<reference evidence="2 3" key="1">
    <citation type="submission" date="2018-08" db="EMBL/GenBank/DDBJ databases">
        <title>Whole Genome Sequences of Two Pseudoalteromonas piscicida Strains, DE1-A and DE2-A, which Exhibit Strong Antibacterial Activity against Vibrio vulnificus.</title>
        <authorList>
            <person name="Richards G.P."/>
            <person name="Needleman D.S."/>
            <person name="Watson M.A."/>
            <person name="Polson S.W."/>
        </authorList>
    </citation>
    <scope>NUCLEOTIDE SEQUENCE [LARGE SCALE GENOMIC DNA]</scope>
    <source>
        <strain evidence="2 3">DE2-A</strain>
    </source>
</reference>
<evidence type="ECO:0000259" key="1">
    <source>
        <dbReference type="PROSITE" id="PS51833"/>
    </source>
</evidence>
<dbReference type="InterPro" id="IPR013976">
    <property type="entry name" value="HDOD"/>
</dbReference>
<dbReference type="KEGG" id="ppis:B1L02_19285"/>
<proteinExistence type="predicted"/>
<dbReference type="PROSITE" id="PS51833">
    <property type="entry name" value="HDOD"/>
    <property type="match status" value="1"/>
</dbReference>
<dbReference type="EMBL" id="CP031762">
    <property type="protein sequence ID" value="AXR04568.1"/>
    <property type="molecule type" value="Genomic_DNA"/>
</dbReference>
<evidence type="ECO:0000313" key="3">
    <source>
        <dbReference type="Proteomes" id="UP000258102"/>
    </source>
</evidence>
<dbReference type="RefSeq" id="WP_088532428.1">
    <property type="nucleotide sequence ID" value="NZ_CP021647.1"/>
</dbReference>
<accession>A0AAD0RTU6</accession>
<dbReference type="AlphaFoldDB" id="A0AAD0RTU6"/>
<dbReference type="Pfam" id="PF08668">
    <property type="entry name" value="HDOD"/>
    <property type="match status" value="1"/>
</dbReference>
<dbReference type="InterPro" id="IPR052340">
    <property type="entry name" value="RNase_Y/CdgJ"/>
</dbReference>